<name>A0A6A6CIE9_ZASCE</name>
<reference evidence="2" key="1">
    <citation type="journal article" date="2020" name="Stud. Mycol.">
        <title>101 Dothideomycetes genomes: a test case for predicting lifestyles and emergence of pathogens.</title>
        <authorList>
            <person name="Haridas S."/>
            <person name="Albert R."/>
            <person name="Binder M."/>
            <person name="Bloem J."/>
            <person name="Labutti K."/>
            <person name="Salamov A."/>
            <person name="Andreopoulos B."/>
            <person name="Baker S."/>
            <person name="Barry K."/>
            <person name="Bills G."/>
            <person name="Bluhm B."/>
            <person name="Cannon C."/>
            <person name="Castanera R."/>
            <person name="Culley D."/>
            <person name="Daum C."/>
            <person name="Ezra D."/>
            <person name="Gonzalez J."/>
            <person name="Henrissat B."/>
            <person name="Kuo A."/>
            <person name="Liang C."/>
            <person name="Lipzen A."/>
            <person name="Lutzoni F."/>
            <person name="Magnuson J."/>
            <person name="Mondo S."/>
            <person name="Nolan M."/>
            <person name="Ohm R."/>
            <person name="Pangilinan J."/>
            <person name="Park H.-J."/>
            <person name="Ramirez L."/>
            <person name="Alfaro M."/>
            <person name="Sun H."/>
            <person name="Tritt A."/>
            <person name="Yoshinaga Y."/>
            <person name="Zwiers L.-H."/>
            <person name="Turgeon B."/>
            <person name="Goodwin S."/>
            <person name="Spatafora J."/>
            <person name="Crous P."/>
            <person name="Grigoriev I."/>
        </authorList>
    </citation>
    <scope>NUCLEOTIDE SEQUENCE</scope>
    <source>
        <strain evidence="2">ATCC 36951</strain>
    </source>
</reference>
<feature type="chain" id="PRO_5025484881" description="Modin" evidence="1">
    <location>
        <begin position="25"/>
        <end position="551"/>
    </location>
</feature>
<dbReference type="EMBL" id="ML993595">
    <property type="protein sequence ID" value="KAF2166925.1"/>
    <property type="molecule type" value="Genomic_DNA"/>
</dbReference>
<sequence>MVDAATIVSLIIAIIAFVVSVGQALQQYISTAEGYRKCAESVVGPWVKYRKRVFNASELRFAVNFKTPVFFVARPSNDRGPIAGKPINVDGTDISRADTLTWTPKNEKALDPNKEPSRLNYRLSTADDERATWVTLLAQLQKSEQDSRKWDEEERLRTPPKQAQCAVPDYSMIVQLQGRNRNWDFMPESVLRPYATSTTSHIAEMCVMLGLSWVTFDIDNANLQASGNGFALSSSIVQGFGIVVSFHVVGRSEFGRDRIIPSYDIKDILFGTVPIIFRDPNARGDGVDNRKSLNFGDDTAIRRTMKYLKLRQASIRKYAQVERNIRSADFDLIAMLGDVFRLRGSNFRMLPNPTRTPWIDTFSACALMTEFQENVRKFEDQGYPSAQTHFIRGKWKERLADVWKANERDIDIEMREAVHDVIDSCTKYLIEECGEAAVIPLVNAHITAILDELDRPDSVLSTLESDNEEALMEHYFNKIRKDVMEHISSQDSISPTMRRPSAVRTMVPPQGIWLILMFRLCCWWVLHEFDQTDTKVLDPRWKGSRLPVMIL</sequence>
<feature type="signal peptide" evidence="1">
    <location>
        <begin position="1"/>
        <end position="24"/>
    </location>
</feature>
<keyword evidence="1" id="KW-0732">Signal</keyword>
<dbReference type="AlphaFoldDB" id="A0A6A6CIE9"/>
<accession>A0A6A6CIE9</accession>
<evidence type="ECO:0000256" key="1">
    <source>
        <dbReference type="SAM" id="SignalP"/>
    </source>
</evidence>
<dbReference type="OrthoDB" id="5227693at2759"/>
<protein>
    <recommendedName>
        <fullName evidence="4">Modin</fullName>
    </recommendedName>
</protein>
<dbReference type="Proteomes" id="UP000799537">
    <property type="component" value="Unassembled WGS sequence"/>
</dbReference>
<proteinExistence type="predicted"/>
<dbReference type="RefSeq" id="XP_033667814.1">
    <property type="nucleotide sequence ID" value="XM_033806576.1"/>
</dbReference>
<keyword evidence="3" id="KW-1185">Reference proteome</keyword>
<organism evidence="2 3">
    <name type="scientific">Zasmidium cellare ATCC 36951</name>
    <dbReference type="NCBI Taxonomy" id="1080233"/>
    <lineage>
        <taxon>Eukaryota</taxon>
        <taxon>Fungi</taxon>
        <taxon>Dikarya</taxon>
        <taxon>Ascomycota</taxon>
        <taxon>Pezizomycotina</taxon>
        <taxon>Dothideomycetes</taxon>
        <taxon>Dothideomycetidae</taxon>
        <taxon>Mycosphaerellales</taxon>
        <taxon>Mycosphaerellaceae</taxon>
        <taxon>Zasmidium</taxon>
    </lineage>
</organism>
<dbReference type="GeneID" id="54559848"/>
<evidence type="ECO:0000313" key="2">
    <source>
        <dbReference type="EMBL" id="KAF2166925.1"/>
    </source>
</evidence>
<evidence type="ECO:0000313" key="3">
    <source>
        <dbReference type="Proteomes" id="UP000799537"/>
    </source>
</evidence>
<evidence type="ECO:0008006" key="4">
    <source>
        <dbReference type="Google" id="ProtNLM"/>
    </source>
</evidence>
<gene>
    <name evidence="2" type="ORF">M409DRAFT_22977</name>
</gene>